<proteinExistence type="predicted"/>
<accession>M3VA71</accession>
<evidence type="ECO:0000313" key="2">
    <source>
        <dbReference type="EMBL" id="GAC78588.1"/>
    </source>
</evidence>
<protein>
    <submittedName>
        <fullName evidence="2">Uncharacterized protein</fullName>
    </submittedName>
</protein>
<dbReference type="Proteomes" id="UP000035009">
    <property type="component" value="Unassembled WGS sequence"/>
</dbReference>
<feature type="transmembrane region" description="Helical" evidence="1">
    <location>
        <begin position="20"/>
        <end position="45"/>
    </location>
</feature>
<keyword evidence="1" id="KW-0812">Transmembrane</keyword>
<dbReference type="InterPro" id="IPR008535">
    <property type="entry name" value="DUF817"/>
</dbReference>
<keyword evidence="3" id="KW-1185">Reference proteome</keyword>
<reference evidence="2 3" key="1">
    <citation type="submission" date="2013-02" db="EMBL/GenBank/DDBJ databases">
        <title>Whole genome shotgun sequence of Gordonia malaquae NBRC 108250.</title>
        <authorList>
            <person name="Yoshida I."/>
            <person name="Hosoyama A."/>
            <person name="Tsuchikane K."/>
            <person name="Ando Y."/>
            <person name="Baba S."/>
            <person name="Ohji S."/>
            <person name="Hamada M."/>
            <person name="Tamura T."/>
            <person name="Yamazoe A."/>
            <person name="Yamazaki S."/>
            <person name="Fujita N."/>
        </authorList>
    </citation>
    <scope>NUCLEOTIDE SEQUENCE [LARGE SCALE GENOMIC DNA]</scope>
    <source>
        <strain evidence="2 3">NBRC 108250</strain>
    </source>
</reference>
<dbReference type="Pfam" id="PF05675">
    <property type="entry name" value="DUF817"/>
    <property type="match status" value="1"/>
</dbReference>
<comment type="caution">
    <text evidence="2">The sequence shown here is derived from an EMBL/GenBank/DDBJ whole genome shotgun (WGS) entry which is preliminary data.</text>
</comment>
<dbReference type="eggNOG" id="COG3739">
    <property type="taxonomic scope" value="Bacteria"/>
</dbReference>
<keyword evidence="1" id="KW-0472">Membrane</keyword>
<feature type="transmembrane region" description="Helical" evidence="1">
    <location>
        <begin position="65"/>
        <end position="83"/>
    </location>
</feature>
<name>M3VA71_GORML</name>
<keyword evidence="1" id="KW-1133">Transmembrane helix</keyword>
<gene>
    <name evidence="2" type="ORF">GM1_004_00330</name>
</gene>
<organism evidence="2 3">
    <name type="scientific">Gordonia malaquae NBRC 108250</name>
    <dbReference type="NCBI Taxonomy" id="1223542"/>
    <lineage>
        <taxon>Bacteria</taxon>
        <taxon>Bacillati</taxon>
        <taxon>Actinomycetota</taxon>
        <taxon>Actinomycetes</taxon>
        <taxon>Mycobacteriales</taxon>
        <taxon>Gordoniaceae</taxon>
        <taxon>Gordonia</taxon>
    </lineage>
</organism>
<dbReference type="AlphaFoldDB" id="M3VA71"/>
<evidence type="ECO:0000256" key="1">
    <source>
        <dbReference type="SAM" id="Phobius"/>
    </source>
</evidence>
<dbReference type="EMBL" id="BAOP01000004">
    <property type="protein sequence ID" value="GAC78588.1"/>
    <property type="molecule type" value="Genomic_DNA"/>
</dbReference>
<evidence type="ECO:0000313" key="3">
    <source>
        <dbReference type="Proteomes" id="UP000035009"/>
    </source>
</evidence>
<sequence length="100" mass="11697">MFAAVTWRMRVWFTVSDRHYWMPLPVSFVLIGFFLWVAENVATYFGAWEYPDQEGVWRMVHLGKFSSWILLVSLSFVLVSALMRHRTSRDSSLIGPTVAH</sequence>